<dbReference type="PANTHER" id="PTHR11972">
    <property type="entry name" value="NADPH OXIDASE"/>
    <property type="match status" value="1"/>
</dbReference>
<dbReference type="PANTHER" id="PTHR11972:SF153">
    <property type="entry name" value="SUPEROXIDE-GENERATING NADPH OXIDASE HEAVY CHAIN SUBUNIT A"/>
    <property type="match status" value="1"/>
</dbReference>
<dbReference type="InterPro" id="IPR050369">
    <property type="entry name" value="RBOH/FRE"/>
</dbReference>
<dbReference type="Pfam" id="PF08030">
    <property type="entry name" value="NAD_binding_6"/>
    <property type="match status" value="1"/>
</dbReference>
<dbReference type="SUPFAM" id="SSF52343">
    <property type="entry name" value="Ferredoxin reductase-like, C-terminal NADP-linked domain"/>
    <property type="match status" value="1"/>
</dbReference>
<evidence type="ECO:0000256" key="2">
    <source>
        <dbReference type="ARBA" id="ARBA00022692"/>
    </source>
</evidence>
<keyword evidence="4 8" id="KW-1133">Transmembrane helix</keyword>
<keyword evidence="6" id="KW-0406">Ion transport</keyword>
<dbReference type="InterPro" id="IPR017938">
    <property type="entry name" value="Riboflavin_synthase-like_b-brl"/>
</dbReference>
<gene>
    <name evidence="10" type="ORF">BASA50_003431</name>
</gene>
<comment type="subcellular location">
    <subcellularLocation>
        <location evidence="1">Membrane</location>
        <topology evidence="1">Multi-pass membrane protein</topology>
    </subcellularLocation>
</comment>
<dbReference type="InterPro" id="IPR013121">
    <property type="entry name" value="Fe_red_NAD-bd_6"/>
</dbReference>
<accession>A0ABQ8FIN2</accession>
<dbReference type="Gene3D" id="3.40.50.80">
    <property type="entry name" value="Nucleotide-binding domain of ferredoxin-NADP reductase (FNR) module"/>
    <property type="match status" value="1"/>
</dbReference>
<comment type="caution">
    <text evidence="10">The sequence shown here is derived from an EMBL/GenBank/DDBJ whole genome shotgun (WGS) entry which is preliminary data.</text>
</comment>
<evidence type="ECO:0000259" key="9">
    <source>
        <dbReference type="PROSITE" id="PS51384"/>
    </source>
</evidence>
<keyword evidence="2 8" id="KW-0812">Transmembrane</keyword>
<dbReference type="Proteomes" id="UP001648503">
    <property type="component" value="Unassembled WGS sequence"/>
</dbReference>
<dbReference type="SFLD" id="SFLDG01169">
    <property type="entry name" value="NADPH_oxidase_subgroup_(NOX)"/>
    <property type="match status" value="1"/>
</dbReference>
<sequence>MPFNTQSNHKVDLGITRPRLRKTGWSVTFNNWMVNEGRHRIFFAIFVLVQLSYFIYSYYSLWTTPALLTFRSVLKHGLPIARASANVINLDCGIILFTVCRNIISLLRTTFLNRIVPFDKNITFHIWIAYSIVFWTVIHVVAHYFNFNSVRASLSVSAEYLSLVSGPGLTGQVISVSFFLMVTSALEAVRRKHFEIFWFTHHLFLVFFGGLLMHGSFCFIKADSGDPCRGGPQFWKFWVGSAAFYLIERVWREISGRRKTYISKVVQHPSKVVEVQIMKSGWKMQAGQYIFICCPEVGLFEWHPFTLTSSPHEEFLSIHIRVVGDWTTKFAERVGCRFGGSNSDHKSPLSTLPYIMIDGPYGSASEDVFDYEASVLVGAGIGVTPFASILKTIWFRINNPTKVVPLKKVYFFWICRDKDAFEWFQDLLSTIEDENISNFLEINTFLTQKLKISEVKNIVINDGEDGRDAITGLKSRTQYGRPNWDQIFESLRARHRATDIGVFFCGPKVLSRTLHTACNKWTEATEDGTRFYYGKENF</sequence>
<evidence type="ECO:0000256" key="7">
    <source>
        <dbReference type="ARBA" id="ARBA00023136"/>
    </source>
</evidence>
<keyword evidence="3" id="KW-0249">Electron transport</keyword>
<dbReference type="Pfam" id="PF01794">
    <property type="entry name" value="Ferric_reduct"/>
    <property type="match status" value="1"/>
</dbReference>
<organism evidence="10 11">
    <name type="scientific">Batrachochytrium salamandrivorans</name>
    <dbReference type="NCBI Taxonomy" id="1357716"/>
    <lineage>
        <taxon>Eukaryota</taxon>
        <taxon>Fungi</taxon>
        <taxon>Fungi incertae sedis</taxon>
        <taxon>Chytridiomycota</taxon>
        <taxon>Chytridiomycota incertae sedis</taxon>
        <taxon>Chytridiomycetes</taxon>
        <taxon>Rhizophydiales</taxon>
        <taxon>Rhizophydiales incertae sedis</taxon>
        <taxon>Batrachochytrium</taxon>
    </lineage>
</organism>
<feature type="transmembrane region" description="Helical" evidence="8">
    <location>
        <begin position="203"/>
        <end position="222"/>
    </location>
</feature>
<evidence type="ECO:0000256" key="1">
    <source>
        <dbReference type="ARBA" id="ARBA00004141"/>
    </source>
</evidence>
<dbReference type="SFLD" id="SFLDS00052">
    <property type="entry name" value="Ferric_Reductase_Domain"/>
    <property type="match status" value="1"/>
</dbReference>
<feature type="transmembrane region" description="Helical" evidence="8">
    <location>
        <begin position="160"/>
        <end position="182"/>
    </location>
</feature>
<protein>
    <recommendedName>
        <fullName evidence="9">FAD-binding FR-type domain-containing protein</fullName>
    </recommendedName>
</protein>
<keyword evidence="5" id="KW-0560">Oxidoreductase</keyword>
<feature type="transmembrane region" description="Helical" evidence="8">
    <location>
        <begin position="79"/>
        <end position="104"/>
    </location>
</feature>
<evidence type="ECO:0000256" key="5">
    <source>
        <dbReference type="ARBA" id="ARBA00023002"/>
    </source>
</evidence>
<dbReference type="SUPFAM" id="SSF63380">
    <property type="entry name" value="Riboflavin synthase domain-like"/>
    <property type="match status" value="1"/>
</dbReference>
<feature type="transmembrane region" description="Helical" evidence="8">
    <location>
        <begin position="124"/>
        <end position="145"/>
    </location>
</feature>
<feature type="domain" description="FAD-binding FR-type" evidence="9">
    <location>
        <begin position="249"/>
        <end position="367"/>
    </location>
</feature>
<keyword evidence="7 8" id="KW-0472">Membrane</keyword>
<evidence type="ECO:0000313" key="10">
    <source>
        <dbReference type="EMBL" id="KAH6598925.1"/>
    </source>
</evidence>
<dbReference type="InterPro" id="IPR039261">
    <property type="entry name" value="FNR_nucleotide-bd"/>
</dbReference>
<dbReference type="Pfam" id="PF08022">
    <property type="entry name" value="FAD_binding_8"/>
    <property type="match status" value="1"/>
</dbReference>
<dbReference type="InterPro" id="IPR013130">
    <property type="entry name" value="Fe3_Rdtase_TM_dom"/>
</dbReference>
<dbReference type="Gene3D" id="2.40.30.10">
    <property type="entry name" value="Translation factors"/>
    <property type="match status" value="1"/>
</dbReference>
<dbReference type="InterPro" id="IPR013112">
    <property type="entry name" value="FAD-bd_8"/>
</dbReference>
<evidence type="ECO:0000313" key="11">
    <source>
        <dbReference type="Proteomes" id="UP001648503"/>
    </source>
</evidence>
<dbReference type="EMBL" id="JAFCIX010000093">
    <property type="protein sequence ID" value="KAH6598925.1"/>
    <property type="molecule type" value="Genomic_DNA"/>
</dbReference>
<dbReference type="CDD" id="cd06186">
    <property type="entry name" value="NOX_Duox_like_FAD_NADP"/>
    <property type="match status" value="1"/>
</dbReference>
<dbReference type="SFLD" id="SFLDG01168">
    <property type="entry name" value="Ferric_reductase_subgroup_(FRE"/>
    <property type="match status" value="1"/>
</dbReference>
<evidence type="ECO:0000256" key="6">
    <source>
        <dbReference type="ARBA" id="ARBA00023065"/>
    </source>
</evidence>
<name>A0ABQ8FIN2_9FUNG</name>
<dbReference type="InterPro" id="IPR017927">
    <property type="entry name" value="FAD-bd_FR_type"/>
</dbReference>
<evidence type="ECO:0000256" key="4">
    <source>
        <dbReference type="ARBA" id="ARBA00022989"/>
    </source>
</evidence>
<evidence type="ECO:0000256" key="8">
    <source>
        <dbReference type="SAM" id="Phobius"/>
    </source>
</evidence>
<feature type="transmembrane region" description="Helical" evidence="8">
    <location>
        <begin position="41"/>
        <end position="59"/>
    </location>
</feature>
<reference evidence="10 11" key="1">
    <citation type="submission" date="2021-02" db="EMBL/GenBank/DDBJ databases">
        <title>Variation within the Batrachochytrium salamandrivorans European outbreak.</title>
        <authorList>
            <person name="Kelly M."/>
            <person name="Pasmans F."/>
            <person name="Shea T.P."/>
            <person name="Munoz J.F."/>
            <person name="Carranza S."/>
            <person name="Cuomo C.A."/>
            <person name="Martel A."/>
        </authorList>
    </citation>
    <scope>NUCLEOTIDE SEQUENCE [LARGE SCALE GENOMIC DNA]</scope>
    <source>
        <strain evidence="10 11">AMFP18/2</strain>
    </source>
</reference>
<dbReference type="PROSITE" id="PS51384">
    <property type="entry name" value="FAD_FR"/>
    <property type="match status" value="1"/>
</dbReference>
<evidence type="ECO:0000256" key="3">
    <source>
        <dbReference type="ARBA" id="ARBA00022982"/>
    </source>
</evidence>
<keyword evidence="6" id="KW-0813">Transport</keyword>
<keyword evidence="11" id="KW-1185">Reference proteome</keyword>
<proteinExistence type="predicted"/>